<accession>A0A9W4H2K8</accession>
<dbReference type="RefSeq" id="WP_205044980.1">
    <property type="nucleotide sequence ID" value="NZ_CAJVAX010000018.1"/>
</dbReference>
<evidence type="ECO:0000259" key="2">
    <source>
        <dbReference type="Pfam" id="PF00582"/>
    </source>
</evidence>
<dbReference type="SUPFAM" id="SSF52402">
    <property type="entry name" value="Adenine nucleotide alpha hydrolases-like"/>
    <property type="match status" value="2"/>
</dbReference>
<dbReference type="InterPro" id="IPR006016">
    <property type="entry name" value="UspA"/>
</dbReference>
<keyword evidence="4" id="KW-1185">Reference proteome</keyword>
<dbReference type="CDD" id="cd00293">
    <property type="entry name" value="USP-like"/>
    <property type="match status" value="1"/>
</dbReference>
<evidence type="ECO:0000313" key="4">
    <source>
        <dbReference type="Proteomes" id="UP001153328"/>
    </source>
</evidence>
<gene>
    <name evidence="3" type="ORF">SBRY_40372</name>
</gene>
<organism evidence="3 4">
    <name type="scientific">Actinacidiphila bryophytorum</name>
    <dbReference type="NCBI Taxonomy" id="1436133"/>
    <lineage>
        <taxon>Bacteria</taxon>
        <taxon>Bacillati</taxon>
        <taxon>Actinomycetota</taxon>
        <taxon>Actinomycetes</taxon>
        <taxon>Kitasatosporales</taxon>
        <taxon>Streptomycetaceae</taxon>
        <taxon>Actinacidiphila</taxon>
    </lineage>
</organism>
<protein>
    <submittedName>
        <fullName evidence="3">Universal stress protein family</fullName>
    </submittedName>
</protein>
<evidence type="ECO:0000256" key="1">
    <source>
        <dbReference type="ARBA" id="ARBA00008791"/>
    </source>
</evidence>
<dbReference type="Pfam" id="PF00582">
    <property type="entry name" value="Usp"/>
    <property type="match status" value="2"/>
</dbReference>
<name>A0A9W4H2K8_9ACTN</name>
<dbReference type="InterPro" id="IPR014729">
    <property type="entry name" value="Rossmann-like_a/b/a_fold"/>
</dbReference>
<feature type="domain" description="UspA" evidence="2">
    <location>
        <begin position="155"/>
        <end position="291"/>
    </location>
</feature>
<evidence type="ECO:0000313" key="3">
    <source>
        <dbReference type="EMBL" id="CAG7646271.1"/>
    </source>
</evidence>
<dbReference type="PANTHER" id="PTHR46268:SF6">
    <property type="entry name" value="UNIVERSAL STRESS PROTEIN UP12"/>
    <property type="match status" value="1"/>
</dbReference>
<dbReference type="PRINTS" id="PR01438">
    <property type="entry name" value="UNVRSLSTRESS"/>
</dbReference>
<dbReference type="Proteomes" id="UP001153328">
    <property type="component" value="Unassembled WGS sequence"/>
</dbReference>
<comment type="similarity">
    <text evidence="1">Belongs to the universal stress protein A family.</text>
</comment>
<comment type="caution">
    <text evidence="3">The sequence shown here is derived from an EMBL/GenBank/DDBJ whole genome shotgun (WGS) entry which is preliminary data.</text>
</comment>
<dbReference type="PANTHER" id="PTHR46268">
    <property type="entry name" value="STRESS RESPONSE PROTEIN NHAX"/>
    <property type="match status" value="1"/>
</dbReference>
<feature type="domain" description="UspA" evidence="2">
    <location>
        <begin position="5"/>
        <end position="132"/>
    </location>
</feature>
<dbReference type="InterPro" id="IPR006015">
    <property type="entry name" value="Universal_stress_UspA"/>
</dbReference>
<dbReference type="EMBL" id="CAJVAX010000018">
    <property type="protein sequence ID" value="CAG7646271.1"/>
    <property type="molecule type" value="Genomic_DNA"/>
</dbReference>
<dbReference type="AlphaFoldDB" id="A0A9W4H2K8"/>
<reference evidence="3" key="1">
    <citation type="submission" date="2021-06" db="EMBL/GenBank/DDBJ databases">
        <authorList>
            <person name="Arsene-Ploetze F."/>
        </authorList>
    </citation>
    <scope>NUCLEOTIDE SEQUENCE</scope>
    <source>
        <strain evidence="3">SBRY1</strain>
    </source>
</reference>
<dbReference type="Gene3D" id="3.40.50.620">
    <property type="entry name" value="HUPs"/>
    <property type="match status" value="2"/>
</dbReference>
<sequence length="293" mass="30969">MGDAPIVVGYDGSQESQAAADWAVCEAERRRAPVELLYAGDPPASPSDSEGQRRLSHLTAAREAELRALRPDIEVTTVHVPRAPVAALESAAGRAAMLVLGSRGLGALRGFVVGSVSQEVLVRSVCPMVLVRAVEPRSAGVGAAEAPRCGTSGRDVVVGLDMRHPVEAVLGFAFHAADLRAAPLHVMHAWGHPPGGEYMAYGTFGAFDEDEAAKEGQRLEAALVPWRRRYPQVRLRTTLARGNASVRLVDAGADAQLLVVGRHHRRLPIGRLGPVTSAAIHHVGCPVAVVPCD</sequence>
<proteinExistence type="inferred from homology"/>